<proteinExistence type="predicted"/>
<sequence>MATTINDLPPELRVMILKDVLQHLADNYDKPKHIRHVVKRLLFELLKISKTWCNTILDIIWKDANTRGRAHWRSFVKGKIADSNMPTISDLPQEVLRTILHHYFIDAFHVSAYGVRDRVAAVLDPMMVCKAWADVMVELYEKDKLSRDVGSRKKQCTMMLGSLSMYVAEWLCNPT</sequence>
<reference evidence="1 2" key="1">
    <citation type="submission" date="2022-12" db="EMBL/GenBank/DDBJ databases">
        <title>Genomic features and morphological characterization of a novel Knufia sp. strain isolated from spacecraft assembly facility.</title>
        <authorList>
            <person name="Teixeira M."/>
            <person name="Chander A.M."/>
            <person name="Stajich J.E."/>
            <person name="Venkateswaran K."/>
        </authorList>
    </citation>
    <scope>NUCLEOTIDE SEQUENCE [LARGE SCALE GENOMIC DNA]</scope>
    <source>
        <strain evidence="1 2">FJI-L2-BK-P2</strain>
    </source>
</reference>
<accession>A0AAN8EMN2</accession>
<keyword evidence="2" id="KW-1185">Reference proteome</keyword>
<gene>
    <name evidence="1" type="ORF">OHC33_010851</name>
</gene>
<dbReference type="AlphaFoldDB" id="A0AAN8EMN2"/>
<evidence type="ECO:0000313" key="2">
    <source>
        <dbReference type="Proteomes" id="UP001316803"/>
    </source>
</evidence>
<protein>
    <submittedName>
        <fullName evidence="1">Uncharacterized protein</fullName>
    </submittedName>
</protein>
<comment type="caution">
    <text evidence="1">The sequence shown here is derived from an EMBL/GenBank/DDBJ whole genome shotgun (WGS) entry which is preliminary data.</text>
</comment>
<name>A0AAN8EMN2_9EURO</name>
<dbReference type="EMBL" id="JAKLMC020000053">
    <property type="protein sequence ID" value="KAK5948103.1"/>
    <property type="molecule type" value="Genomic_DNA"/>
</dbReference>
<organism evidence="1 2">
    <name type="scientific">Knufia fluminis</name>
    <dbReference type="NCBI Taxonomy" id="191047"/>
    <lineage>
        <taxon>Eukaryota</taxon>
        <taxon>Fungi</taxon>
        <taxon>Dikarya</taxon>
        <taxon>Ascomycota</taxon>
        <taxon>Pezizomycotina</taxon>
        <taxon>Eurotiomycetes</taxon>
        <taxon>Chaetothyriomycetidae</taxon>
        <taxon>Chaetothyriales</taxon>
        <taxon>Trichomeriaceae</taxon>
        <taxon>Knufia</taxon>
    </lineage>
</organism>
<evidence type="ECO:0000313" key="1">
    <source>
        <dbReference type="EMBL" id="KAK5948103.1"/>
    </source>
</evidence>
<dbReference type="Proteomes" id="UP001316803">
    <property type="component" value="Unassembled WGS sequence"/>
</dbReference>